<dbReference type="PANTHER" id="PTHR24282">
    <property type="entry name" value="CYTOCHROME P450 FAMILY MEMBER"/>
    <property type="match status" value="1"/>
</dbReference>
<keyword evidence="10 13" id="KW-0472">Membrane</keyword>
<dbReference type="InterPro" id="IPR002401">
    <property type="entry name" value="Cyt_P450_E_grp-I"/>
</dbReference>
<comment type="cofactor">
    <cofactor evidence="11">
        <name>heme</name>
        <dbReference type="ChEBI" id="CHEBI:30413"/>
    </cofactor>
</comment>
<dbReference type="InterPro" id="IPR017972">
    <property type="entry name" value="Cyt_P450_CS"/>
</dbReference>
<dbReference type="Gramene" id="Kaladp0008s0243.1.v1.1">
    <property type="protein sequence ID" value="Kaladp0008s0243.1.v1.1"/>
    <property type="gene ID" value="Kaladp0008s0243.v1.1"/>
</dbReference>
<evidence type="ECO:0000256" key="13">
    <source>
        <dbReference type="SAM" id="Phobius"/>
    </source>
</evidence>
<dbReference type="PRINTS" id="PR00463">
    <property type="entry name" value="EP450I"/>
</dbReference>
<comment type="subcellular location">
    <subcellularLocation>
        <location evidence="1">Membrane</location>
    </subcellularLocation>
</comment>
<feature type="transmembrane region" description="Helical" evidence="13">
    <location>
        <begin position="330"/>
        <end position="350"/>
    </location>
</feature>
<evidence type="ECO:0000256" key="9">
    <source>
        <dbReference type="ARBA" id="ARBA00023033"/>
    </source>
</evidence>
<evidence type="ECO:0008006" key="16">
    <source>
        <dbReference type="Google" id="ProtNLM"/>
    </source>
</evidence>
<keyword evidence="5 11" id="KW-0479">Metal-binding</keyword>
<keyword evidence="4 13" id="KW-0812">Transmembrane</keyword>
<evidence type="ECO:0000256" key="2">
    <source>
        <dbReference type="ARBA" id="ARBA00010617"/>
    </source>
</evidence>
<keyword evidence="6 13" id="KW-1133">Transmembrane helix</keyword>
<evidence type="ECO:0000256" key="10">
    <source>
        <dbReference type="ARBA" id="ARBA00023136"/>
    </source>
</evidence>
<reference evidence="14" key="1">
    <citation type="submission" date="2021-01" db="UniProtKB">
        <authorList>
            <consortium name="EnsemblPlants"/>
        </authorList>
    </citation>
    <scope>IDENTIFICATION</scope>
</reference>
<keyword evidence="8 11" id="KW-0408">Iron</keyword>
<evidence type="ECO:0000256" key="4">
    <source>
        <dbReference type="ARBA" id="ARBA00022692"/>
    </source>
</evidence>
<dbReference type="GO" id="GO:0004497">
    <property type="term" value="F:monooxygenase activity"/>
    <property type="evidence" value="ECO:0007669"/>
    <property type="project" value="UniProtKB-KW"/>
</dbReference>
<evidence type="ECO:0000256" key="6">
    <source>
        <dbReference type="ARBA" id="ARBA00022989"/>
    </source>
</evidence>
<evidence type="ECO:0000256" key="1">
    <source>
        <dbReference type="ARBA" id="ARBA00004370"/>
    </source>
</evidence>
<protein>
    <recommendedName>
        <fullName evidence="16">Cytochrome P450</fullName>
    </recommendedName>
</protein>
<feature type="binding site" description="axial binding residue" evidence="11">
    <location>
        <position position="472"/>
    </location>
    <ligand>
        <name>heme</name>
        <dbReference type="ChEBI" id="CHEBI:30413"/>
    </ligand>
    <ligandPart>
        <name>Fe</name>
        <dbReference type="ChEBI" id="CHEBI:18248"/>
    </ligandPart>
</feature>
<dbReference type="PANTHER" id="PTHR24282:SF28">
    <property type="entry name" value="CYTOCHROME P450"/>
    <property type="match status" value="1"/>
</dbReference>
<dbReference type="InterPro" id="IPR050665">
    <property type="entry name" value="Cytochrome_P450_Monooxygen"/>
</dbReference>
<keyword evidence="3 11" id="KW-0349">Heme</keyword>
<comment type="similarity">
    <text evidence="2 12">Belongs to the cytochrome P450 family.</text>
</comment>
<evidence type="ECO:0000256" key="8">
    <source>
        <dbReference type="ARBA" id="ARBA00023004"/>
    </source>
</evidence>
<evidence type="ECO:0000256" key="3">
    <source>
        <dbReference type="ARBA" id="ARBA00022617"/>
    </source>
</evidence>
<dbReference type="GO" id="GO:0020037">
    <property type="term" value="F:heme binding"/>
    <property type="evidence" value="ECO:0007669"/>
    <property type="project" value="InterPro"/>
</dbReference>
<evidence type="ECO:0000256" key="5">
    <source>
        <dbReference type="ARBA" id="ARBA00022723"/>
    </source>
</evidence>
<dbReference type="GO" id="GO:0016705">
    <property type="term" value="F:oxidoreductase activity, acting on paired donors, with incorporation or reduction of molecular oxygen"/>
    <property type="evidence" value="ECO:0007669"/>
    <property type="project" value="InterPro"/>
</dbReference>
<dbReference type="PRINTS" id="PR00385">
    <property type="entry name" value="P450"/>
</dbReference>
<dbReference type="GO" id="GO:0016020">
    <property type="term" value="C:membrane"/>
    <property type="evidence" value="ECO:0007669"/>
    <property type="project" value="UniProtKB-SubCell"/>
</dbReference>
<evidence type="ECO:0000313" key="15">
    <source>
        <dbReference type="Proteomes" id="UP000594263"/>
    </source>
</evidence>
<evidence type="ECO:0000313" key="14">
    <source>
        <dbReference type="EnsemblPlants" id="Kaladp0008s0243.1.v1.1"/>
    </source>
</evidence>
<organism evidence="14 15">
    <name type="scientific">Kalanchoe fedtschenkoi</name>
    <name type="common">Lavender scallops</name>
    <name type="synonym">South American air plant</name>
    <dbReference type="NCBI Taxonomy" id="63787"/>
    <lineage>
        <taxon>Eukaryota</taxon>
        <taxon>Viridiplantae</taxon>
        <taxon>Streptophyta</taxon>
        <taxon>Embryophyta</taxon>
        <taxon>Tracheophyta</taxon>
        <taxon>Spermatophyta</taxon>
        <taxon>Magnoliopsida</taxon>
        <taxon>eudicotyledons</taxon>
        <taxon>Gunneridae</taxon>
        <taxon>Pentapetalae</taxon>
        <taxon>Saxifragales</taxon>
        <taxon>Crassulaceae</taxon>
        <taxon>Kalanchoe</taxon>
    </lineage>
</organism>
<dbReference type="Proteomes" id="UP000594263">
    <property type="component" value="Unplaced"/>
</dbReference>
<feature type="transmembrane region" description="Helical" evidence="13">
    <location>
        <begin position="20"/>
        <end position="41"/>
    </location>
</feature>
<keyword evidence="7 12" id="KW-0560">Oxidoreductase</keyword>
<dbReference type="InterPro" id="IPR036396">
    <property type="entry name" value="Cyt_P450_sf"/>
</dbReference>
<dbReference type="Pfam" id="PF00067">
    <property type="entry name" value="p450"/>
    <property type="match status" value="1"/>
</dbReference>
<keyword evidence="9 12" id="KW-0503">Monooxygenase</keyword>
<dbReference type="PROSITE" id="PS00086">
    <property type="entry name" value="CYTOCHROME_P450"/>
    <property type="match status" value="1"/>
</dbReference>
<evidence type="ECO:0000256" key="12">
    <source>
        <dbReference type="RuleBase" id="RU000461"/>
    </source>
</evidence>
<sequence length="524" mass="58898">MLLFSDSCSAFSMGMQLFFLNLGGFLLMRLVMEFLVTPYTLRKKLAKQGIKGPSPSLVLGNIPEMKRLMAAASNEAALLAKTMPISYTDTSHLFPYFRRWTSKYGDTIVFSLGTKQFLYVTDTAIVKEIHQCKSLDLGKPSYLQKDRGPLLGKGLITTSGPLWLHQRRTIAPHLYAEKIKDMLSVMNESGNQLVKSWETEIEKAGGGSIDIKVDDDVRTFTSYIICKTMFGSNFAIGQELFPKCRALMKVLQTPTVLNGLPFLRHFPTKKNQRVWELEKQIQDMVVGAAKSEKKAKDGSISMLQVLVDGARGGHLRQSEKEFIVDNCKDLYLAAFEVTGVAALWGLMLLASHPEWQARIRKEFEEVSGGSNVLDAEMLSKMKVMRMVILEVLRLYPGVAFVSRQAMEDVQLPSIWVPKDVSIWIWIPAMHRDPQLWGKDANEFRPERFQNGVCGACKSPQSYIPFGVGIRTCPGQNLAFTEMKVLFAQILSKFKLSISSKYKHSPTLGLLLEPEHGVDLLIQKI</sequence>
<dbReference type="Gene3D" id="1.10.630.10">
    <property type="entry name" value="Cytochrome P450"/>
    <property type="match status" value="1"/>
</dbReference>
<evidence type="ECO:0000256" key="11">
    <source>
        <dbReference type="PIRSR" id="PIRSR602401-1"/>
    </source>
</evidence>
<dbReference type="EnsemblPlants" id="Kaladp0008s0243.1.v1.1">
    <property type="protein sequence ID" value="Kaladp0008s0243.1.v1.1"/>
    <property type="gene ID" value="Kaladp0008s0243.v1.1"/>
</dbReference>
<keyword evidence="15" id="KW-1185">Reference proteome</keyword>
<dbReference type="SUPFAM" id="SSF48264">
    <property type="entry name" value="Cytochrome P450"/>
    <property type="match status" value="1"/>
</dbReference>
<name>A0A7N0RCE8_KALFE</name>
<dbReference type="InterPro" id="IPR001128">
    <property type="entry name" value="Cyt_P450"/>
</dbReference>
<dbReference type="OMA" id="NGAVWSH"/>
<dbReference type="AlphaFoldDB" id="A0A7N0RCE8"/>
<dbReference type="GO" id="GO:0005506">
    <property type="term" value="F:iron ion binding"/>
    <property type="evidence" value="ECO:0007669"/>
    <property type="project" value="InterPro"/>
</dbReference>
<evidence type="ECO:0000256" key="7">
    <source>
        <dbReference type="ARBA" id="ARBA00023002"/>
    </source>
</evidence>
<proteinExistence type="inferred from homology"/>
<accession>A0A7N0RCE8</accession>